<evidence type="ECO:0000313" key="1">
    <source>
        <dbReference type="EMBL" id="SBW25566.1"/>
    </source>
</evidence>
<organism evidence="1 2">
    <name type="scientific">Citrobacter europaeus</name>
    <dbReference type="NCBI Taxonomy" id="1914243"/>
    <lineage>
        <taxon>Bacteria</taxon>
        <taxon>Pseudomonadati</taxon>
        <taxon>Pseudomonadota</taxon>
        <taxon>Gammaproteobacteria</taxon>
        <taxon>Enterobacterales</taxon>
        <taxon>Enterobacteriaceae</taxon>
        <taxon>Citrobacter</taxon>
    </lineage>
</organism>
<comment type="caution">
    <text evidence="1">The sequence shown here is derived from an EMBL/GenBank/DDBJ whole genome shotgun (WGS) entry which is preliminary data.</text>
</comment>
<dbReference type="Proteomes" id="UP000195338">
    <property type="component" value="Unassembled WGS sequence"/>
</dbReference>
<dbReference type="EMBL" id="FLUX01000031">
    <property type="protein sequence ID" value="SBW25566.1"/>
    <property type="molecule type" value="Genomic_DNA"/>
</dbReference>
<name>A0ABY0JPR6_9ENTR</name>
<gene>
    <name evidence="1" type="ORF">BN4901_2563</name>
</gene>
<evidence type="ECO:0000313" key="2">
    <source>
        <dbReference type="Proteomes" id="UP000195338"/>
    </source>
</evidence>
<proteinExistence type="predicted"/>
<protein>
    <submittedName>
        <fullName evidence="1">Uncharacterized protein</fullName>
    </submittedName>
</protein>
<keyword evidence="2" id="KW-1185">Reference proteome</keyword>
<sequence>MRGGLTLAWFNPHGTVKRMPLHFTVLCRHITTLIRNGCDYFALLIVSSEDMLNLNTIEKNSVSLYTEINLPAGIVI</sequence>
<accession>A0ABY0JPR6</accession>
<reference evidence="1 2" key="1">
    <citation type="submission" date="2016-04" db="EMBL/GenBank/DDBJ databases">
        <authorList>
            <person name="Mornico D."/>
        </authorList>
    </citation>
    <scope>NUCLEOTIDE SEQUENCE [LARGE SCALE GENOMIC DNA]</scope>
    <source>
        <strain evidence="1 2">A121</strain>
    </source>
</reference>